<dbReference type="EMBL" id="CAEZST010000003">
    <property type="protein sequence ID" value="CAB4541951.1"/>
    <property type="molecule type" value="Genomic_DNA"/>
</dbReference>
<dbReference type="PANTHER" id="PTHR46390">
    <property type="entry name" value="MANNOSE-1-PHOSPHATE GUANYLYLTRANSFERASE"/>
    <property type="match status" value="1"/>
</dbReference>
<evidence type="ECO:0000256" key="4">
    <source>
        <dbReference type="ARBA" id="ARBA00023134"/>
    </source>
</evidence>
<dbReference type="InterPro" id="IPR051161">
    <property type="entry name" value="Mannose-6P_isomerase_type2"/>
</dbReference>
<organism evidence="8">
    <name type="scientific">freshwater metagenome</name>
    <dbReference type="NCBI Taxonomy" id="449393"/>
    <lineage>
        <taxon>unclassified sequences</taxon>
        <taxon>metagenomes</taxon>
        <taxon>ecological metagenomes</taxon>
    </lineage>
</organism>
<keyword evidence="4" id="KW-0342">GTP-binding</keyword>
<dbReference type="EMBL" id="CAEZTO010000014">
    <property type="protein sequence ID" value="CAB4573580.1"/>
    <property type="molecule type" value="Genomic_DNA"/>
</dbReference>
<evidence type="ECO:0000256" key="3">
    <source>
        <dbReference type="ARBA" id="ARBA00022741"/>
    </source>
</evidence>
<dbReference type="InterPro" id="IPR049577">
    <property type="entry name" value="GMPP_N"/>
</dbReference>
<proteinExistence type="predicted"/>
<evidence type="ECO:0000313" key="7">
    <source>
        <dbReference type="EMBL" id="CAB4541951.1"/>
    </source>
</evidence>
<dbReference type="PANTHER" id="PTHR46390:SF1">
    <property type="entry name" value="MANNOSE-1-PHOSPHATE GUANYLYLTRANSFERASE"/>
    <property type="match status" value="1"/>
</dbReference>
<evidence type="ECO:0000259" key="6">
    <source>
        <dbReference type="Pfam" id="PF22640"/>
    </source>
</evidence>
<gene>
    <name evidence="7" type="ORF">UFOPK1503_00312</name>
    <name evidence="8" type="ORF">UFOPK1693_00888</name>
</gene>
<keyword evidence="1" id="KW-0808">Transferase</keyword>
<dbReference type="InterPro" id="IPR005835">
    <property type="entry name" value="NTP_transferase_dom"/>
</dbReference>
<feature type="domain" description="MannoseP isomerase/GMP-like beta-helix" evidence="6">
    <location>
        <begin position="303"/>
        <end position="355"/>
    </location>
</feature>
<dbReference type="SUPFAM" id="SSF159283">
    <property type="entry name" value="Guanosine diphospho-D-mannose pyrophosphorylase/mannose-6-phosphate isomerase linker domain"/>
    <property type="match status" value="1"/>
</dbReference>
<name>A0A6J6EAM4_9ZZZZ</name>
<dbReference type="CDD" id="cd02509">
    <property type="entry name" value="GDP-M1P_Guanylyltransferase"/>
    <property type="match status" value="1"/>
</dbReference>
<dbReference type="GO" id="GO:0004475">
    <property type="term" value="F:mannose-1-phosphate guanylyltransferase (GTP) activity"/>
    <property type="evidence" value="ECO:0007669"/>
    <property type="project" value="InterPro"/>
</dbReference>
<dbReference type="Gene3D" id="3.90.550.10">
    <property type="entry name" value="Spore Coat Polysaccharide Biosynthesis Protein SpsA, Chain A"/>
    <property type="match status" value="1"/>
</dbReference>
<feature type="domain" description="Nucleotidyl transferase" evidence="5">
    <location>
        <begin position="10"/>
        <end position="288"/>
    </location>
</feature>
<evidence type="ECO:0000256" key="2">
    <source>
        <dbReference type="ARBA" id="ARBA00022695"/>
    </source>
</evidence>
<dbReference type="InterPro" id="IPR054566">
    <property type="entry name" value="ManC/GMP-like_b-helix"/>
</dbReference>
<sequence length="364" mass="39359">MSSNSANFYAVIPAGGIGSRLWPLSRAAAPKFLHDLTGSGQTLLQDTWDRLLPIAGEKIMVVTGDIHAEAVRDQLPHLQNSNLVLEPSPRDSTAAIALAAAILNKRQPGVIIGSFAADHVVLDQKKFEEAVAEAIEVAQGDRIVTIGIKPTEPSVAFGYIRKGERISTSACTVLEFIEKPDIQTARKYVESEEYFWNAGMFIAKAELILEILKATQPTLYKGVIEIAESWDSDSRKNVMDRIWPTLTKIAIDYSVAEPAAQQGKVAVVPAQFEWHDVGDFAAISELQAQGQRGQLSVLGSARVLTDSSSGIIVSDTGRLVALIGLEDVIVVDTADALLVTSKQHAQKVKSLVESLRQSGHSELL</sequence>
<protein>
    <submittedName>
        <fullName evidence="8">Unannotated protein</fullName>
    </submittedName>
</protein>
<evidence type="ECO:0000313" key="8">
    <source>
        <dbReference type="EMBL" id="CAB4573580.1"/>
    </source>
</evidence>
<dbReference type="SUPFAM" id="SSF53448">
    <property type="entry name" value="Nucleotide-diphospho-sugar transferases"/>
    <property type="match status" value="1"/>
</dbReference>
<dbReference type="GO" id="GO:0005525">
    <property type="term" value="F:GTP binding"/>
    <property type="evidence" value="ECO:0007669"/>
    <property type="project" value="UniProtKB-KW"/>
</dbReference>
<keyword evidence="3" id="KW-0547">Nucleotide-binding</keyword>
<reference evidence="8" key="1">
    <citation type="submission" date="2020-05" db="EMBL/GenBank/DDBJ databases">
        <authorList>
            <person name="Chiriac C."/>
            <person name="Salcher M."/>
            <person name="Ghai R."/>
            <person name="Kavagutti S V."/>
        </authorList>
    </citation>
    <scope>NUCLEOTIDE SEQUENCE</scope>
</reference>
<dbReference type="AlphaFoldDB" id="A0A6J6EAM4"/>
<dbReference type="InterPro" id="IPR029044">
    <property type="entry name" value="Nucleotide-diphossugar_trans"/>
</dbReference>
<accession>A0A6J6EAM4</accession>
<evidence type="ECO:0000259" key="5">
    <source>
        <dbReference type="Pfam" id="PF00483"/>
    </source>
</evidence>
<dbReference type="Pfam" id="PF00483">
    <property type="entry name" value="NTP_transferase"/>
    <property type="match status" value="1"/>
</dbReference>
<evidence type="ECO:0000256" key="1">
    <source>
        <dbReference type="ARBA" id="ARBA00022679"/>
    </source>
</evidence>
<dbReference type="Pfam" id="PF22640">
    <property type="entry name" value="ManC_GMP_beta-helix"/>
    <property type="match status" value="1"/>
</dbReference>
<dbReference type="GO" id="GO:0009298">
    <property type="term" value="P:GDP-mannose biosynthetic process"/>
    <property type="evidence" value="ECO:0007669"/>
    <property type="project" value="TreeGrafter"/>
</dbReference>
<dbReference type="FunFam" id="3.90.550.10:FF:000046">
    <property type="entry name" value="Mannose-1-phosphate guanylyltransferase (GDP)"/>
    <property type="match status" value="1"/>
</dbReference>
<keyword evidence="2" id="KW-0548">Nucleotidyltransferase</keyword>